<feature type="compositionally biased region" description="Basic and acidic residues" evidence="16">
    <location>
        <begin position="511"/>
        <end position="520"/>
    </location>
</feature>
<keyword evidence="10 15" id="KW-0547">Nucleotide-binding</keyword>
<feature type="compositionally biased region" description="Acidic residues" evidence="16">
    <location>
        <begin position="793"/>
        <end position="803"/>
    </location>
</feature>
<evidence type="ECO:0000256" key="15">
    <source>
        <dbReference type="PROSITE-ProRule" id="PRU10141"/>
    </source>
</evidence>
<evidence type="ECO:0000256" key="7">
    <source>
        <dbReference type="ARBA" id="ARBA00022527"/>
    </source>
</evidence>
<reference evidence="19" key="2">
    <citation type="submission" date="2025-08" db="UniProtKB">
        <authorList>
            <consortium name="Ensembl"/>
        </authorList>
    </citation>
    <scope>IDENTIFICATION</scope>
</reference>
<keyword evidence="17" id="KW-1133">Transmembrane helix</keyword>
<feature type="compositionally biased region" description="Low complexity" evidence="16">
    <location>
        <begin position="305"/>
        <end position="323"/>
    </location>
</feature>
<evidence type="ECO:0000259" key="18">
    <source>
        <dbReference type="PROSITE" id="PS50011"/>
    </source>
</evidence>
<evidence type="ECO:0000256" key="16">
    <source>
        <dbReference type="SAM" id="MobiDB-lite"/>
    </source>
</evidence>
<dbReference type="FunFam" id="3.30.200.20:FF:000359">
    <property type="entry name" value="myosin light chain kinase 2, skeletal/cardiac muscle"/>
    <property type="match status" value="1"/>
</dbReference>
<feature type="compositionally biased region" description="Basic and acidic residues" evidence="16">
    <location>
        <begin position="691"/>
        <end position="703"/>
    </location>
</feature>
<feature type="compositionally biased region" description="Basic and acidic residues" evidence="16">
    <location>
        <begin position="657"/>
        <end position="666"/>
    </location>
</feature>
<evidence type="ECO:0000256" key="14">
    <source>
        <dbReference type="ARBA" id="ARBA00045834"/>
    </source>
</evidence>
<dbReference type="InterPro" id="IPR008271">
    <property type="entry name" value="Ser/Thr_kinase_AS"/>
</dbReference>
<dbReference type="SUPFAM" id="SSF56112">
    <property type="entry name" value="Protein kinase-like (PK-like)"/>
    <property type="match status" value="1"/>
</dbReference>
<feature type="compositionally biased region" description="Basic and acidic residues" evidence="16">
    <location>
        <begin position="576"/>
        <end position="601"/>
    </location>
</feature>
<dbReference type="GeneTree" id="ENSGT00940000161489"/>
<feature type="compositionally biased region" description="Basic and acidic residues" evidence="16">
    <location>
        <begin position="674"/>
        <end position="684"/>
    </location>
</feature>
<proteinExistence type="inferred from homology"/>
<reference evidence="19 20" key="1">
    <citation type="journal article" date="2010" name="Nature">
        <title>The genome of a songbird.</title>
        <authorList>
            <person name="Warren W.C."/>
            <person name="Clayton D.F."/>
            <person name="Ellegren H."/>
            <person name="Arnold A.P."/>
            <person name="Hillier L.W."/>
            <person name="Kunstner A."/>
            <person name="Searle S."/>
            <person name="White S."/>
            <person name="Vilella A.J."/>
            <person name="Fairley S."/>
            <person name="Heger A."/>
            <person name="Kong L."/>
            <person name="Ponting C.P."/>
            <person name="Jarvis E.D."/>
            <person name="Mello C.V."/>
            <person name="Minx P."/>
            <person name="Lovell P."/>
            <person name="Velho T.A."/>
            <person name="Ferris M."/>
            <person name="Balakrishnan C.N."/>
            <person name="Sinha S."/>
            <person name="Blatti C."/>
            <person name="London S.E."/>
            <person name="Li Y."/>
            <person name="Lin Y.C."/>
            <person name="George J."/>
            <person name="Sweedler J."/>
            <person name="Southey B."/>
            <person name="Gunaratne P."/>
            <person name="Watson M."/>
            <person name="Nam K."/>
            <person name="Backstrom N."/>
            <person name="Smeds L."/>
            <person name="Nabholz B."/>
            <person name="Itoh Y."/>
            <person name="Whitney O."/>
            <person name="Pfenning A.R."/>
            <person name="Howard J."/>
            <person name="Volker M."/>
            <person name="Skinner B.M."/>
            <person name="Griffin D.K."/>
            <person name="Ye L."/>
            <person name="McLaren W.M."/>
            <person name="Flicek P."/>
            <person name="Quesada V."/>
            <person name="Velasco G."/>
            <person name="Lopez-Otin C."/>
            <person name="Puente X.S."/>
            <person name="Olender T."/>
            <person name="Lancet D."/>
            <person name="Smit A.F."/>
            <person name="Hubley R."/>
            <person name="Konkel M.K."/>
            <person name="Walker J.A."/>
            <person name="Batzer M.A."/>
            <person name="Gu W."/>
            <person name="Pollock D.D."/>
            <person name="Chen L."/>
            <person name="Cheng Z."/>
            <person name="Eichler E.E."/>
            <person name="Stapley J."/>
            <person name="Slate J."/>
            <person name="Ekblom R."/>
            <person name="Birkhead T."/>
            <person name="Burke T."/>
            <person name="Burt D."/>
            <person name="Scharff C."/>
            <person name="Adam I."/>
            <person name="Richard H."/>
            <person name="Sultan M."/>
            <person name="Soldatov A."/>
            <person name="Lehrach H."/>
            <person name="Edwards S.V."/>
            <person name="Yang S.P."/>
            <person name="Li X."/>
            <person name="Graves T."/>
            <person name="Fulton L."/>
            <person name="Nelson J."/>
            <person name="Chinwalla A."/>
            <person name="Hou S."/>
            <person name="Mardis E.R."/>
            <person name="Wilson R.K."/>
        </authorList>
    </citation>
    <scope>NUCLEOTIDE SEQUENCE [LARGE SCALE GENOMIC DNA]</scope>
</reference>
<evidence type="ECO:0000256" key="10">
    <source>
        <dbReference type="ARBA" id="ARBA00022741"/>
    </source>
</evidence>
<evidence type="ECO:0000313" key="19">
    <source>
        <dbReference type="Ensembl" id="ENSTGUP00000030612.1"/>
    </source>
</evidence>
<dbReference type="InParanoid" id="A0A674H6W6"/>
<evidence type="ECO:0000256" key="17">
    <source>
        <dbReference type="SAM" id="Phobius"/>
    </source>
</evidence>
<dbReference type="GO" id="GO:0005516">
    <property type="term" value="F:calmodulin binding"/>
    <property type="evidence" value="ECO:0007669"/>
    <property type="project" value="UniProtKB-KW"/>
</dbReference>
<dbReference type="SMART" id="SM00220">
    <property type="entry name" value="S_TKc"/>
    <property type="match status" value="1"/>
</dbReference>
<comment type="similarity">
    <text evidence="2">Belongs to the protein kinase superfamily. CAMK Ser/Thr protein kinase family.</text>
</comment>
<dbReference type="GO" id="GO:0005524">
    <property type="term" value="F:ATP binding"/>
    <property type="evidence" value="ECO:0007669"/>
    <property type="project" value="UniProtKB-UniRule"/>
</dbReference>
<dbReference type="InterPro" id="IPR000719">
    <property type="entry name" value="Prot_kinase_dom"/>
</dbReference>
<evidence type="ECO:0000256" key="3">
    <source>
        <dbReference type="ARBA" id="ARBA00011336"/>
    </source>
</evidence>
<name>A0A674H6W6_TAEGU</name>
<dbReference type="InterPro" id="IPR011009">
    <property type="entry name" value="Kinase-like_dom_sf"/>
</dbReference>
<sequence length="1226" mass="129107">MWERSPRDCSATPPVPVGQQTTALLLGWSLLGLFWGWAVLGSGRLRREVFWDRVRKDDRAQKGSGAQGRTTQGIWGSGAGLEAKCRYRYQQVPLAELVPLGRDTSSAGGCWVWGSGWPLSRWGLPARLDLLCGSGGAMVGLCRECSPFLILTASRGRAAVSCPATVGCGLELSPWPRRTGCSHVGGPRHPVTGAGVRPSISHRGADIGEQWDGAGTGGHVGSLDRCHQPGGDTVPCCMAAAHPCSTRAAARALLSPLQGIGSGEPSAAVFSPAGASPDQEHRRAAASWLECPMEQGGAGTGGTGDTVPPEAAAPAVPQAAQPQRGTAPAATLAQHKGTDEPGQEKAGGGMTEQEQETALAAPELQDGREAVPGEEDSAVQHDGGQAASTGDKVPAATEAQGVGKDENEKPGKKKAPAAGELKGGKASATAKAKDGGKDEPMEGKGQAVTEAQDGGKDKPKKEETPGGSGAESGGKAESTEEKALAAANSEGGKAKPVEETALAAAQAQDGGKADPAKEKITVVAKQEVPATAKALDEGKQDAKAEQAPADTKPAKEKTTAAAKEKAPNAAKAQSGKNKEVKAEKAPAVKKAPDGGKEEPAQEKPPAPAKEKAPDSVKEKAVIPAKEKAPDAAKAQDAEKAAAKAEETPAEKMAQGGGKKEPAEEKSPAAVKVQDGGKKTAKVEKSTVASKAGDEGKDSKKEKVPAAAKAQDGGKKAAEVEPPMPGAEAGDGAVEPTEAAAMAVVKAQGEGEEVSKGTEGQPPTIPEAPRPSLLQSLSCPAACHREEQPWAEVAEMETIEEESTMVELKEGLTEPGSGPPALGDLQPLEPPGTPQERTLPSATAQPPDPAGVVEQPGPGVQPSLTEAKPPPSPYLTPDFGKEDPFEILDDVPPPPAPFAHRTVTLRSASVSSQFSLNSKNILGGGKFGEVHTCTEKETGLKLAAKVIRKQGAKDKEMVLLEIDVMNQLNHHNLIQLYDAIETPREIILFMEFVEGGELFERIIDDDYHLTEVDCMVFVRQICEGIRFMHHMGVLHLDLKPENILCVTATGHMVKIIDFGLARRYNPNEKLKVNFGTPEFLSPEVVNYEQVSYTTDMWSMGVITYMLLSGLSPFLGDDDTETLNNVLAANWYFDEETFESVSNEAKDFVSNLIIKDKSARMSADQCLQHPWLNNLAEKAKRSNRRLKSQVLLKKYVMRRRWKKNFIGVCAANRFRKITSSGSLTALGI</sequence>
<keyword evidence="9" id="KW-0808">Transferase</keyword>
<dbReference type="GO" id="GO:0005737">
    <property type="term" value="C:cytoplasm"/>
    <property type="evidence" value="ECO:0007669"/>
    <property type="project" value="UniProtKB-SubCell"/>
</dbReference>
<dbReference type="PROSITE" id="PS00107">
    <property type="entry name" value="PROTEIN_KINASE_ATP"/>
    <property type="match status" value="1"/>
</dbReference>
<dbReference type="InterPro" id="IPR017441">
    <property type="entry name" value="Protein_kinase_ATP_BS"/>
</dbReference>
<evidence type="ECO:0000256" key="11">
    <source>
        <dbReference type="ARBA" id="ARBA00022777"/>
    </source>
</evidence>
<protein>
    <recommendedName>
        <fullName evidence="5">Myosin light chain kinase 2, skeletal/cardiac muscle</fullName>
        <ecNumber evidence="4">2.7.11.18</ecNumber>
    </recommendedName>
</protein>
<dbReference type="PROSITE" id="PS50011">
    <property type="entry name" value="PROTEIN_KINASE_DOM"/>
    <property type="match status" value="1"/>
</dbReference>
<gene>
    <name evidence="19" type="primary">MYLK2</name>
</gene>
<dbReference type="GO" id="GO:0004687">
    <property type="term" value="F:myosin light chain kinase activity"/>
    <property type="evidence" value="ECO:0007669"/>
    <property type="project" value="UniProtKB-EC"/>
</dbReference>
<dbReference type="EC" id="2.7.11.18" evidence="4"/>
<feature type="domain" description="Protein kinase" evidence="18">
    <location>
        <begin position="915"/>
        <end position="1170"/>
    </location>
</feature>
<keyword evidence="11" id="KW-0418">Kinase</keyword>
<evidence type="ECO:0000256" key="1">
    <source>
        <dbReference type="ARBA" id="ARBA00004496"/>
    </source>
</evidence>
<evidence type="ECO:0000256" key="8">
    <source>
        <dbReference type="ARBA" id="ARBA00022553"/>
    </source>
</evidence>
<evidence type="ECO:0000256" key="2">
    <source>
        <dbReference type="ARBA" id="ARBA00006692"/>
    </source>
</evidence>
<dbReference type="Gene3D" id="3.30.200.20">
    <property type="entry name" value="Phosphorylase Kinase, domain 1"/>
    <property type="match status" value="1"/>
</dbReference>
<organism evidence="19 20">
    <name type="scientific">Taeniopygia guttata</name>
    <name type="common">Zebra finch</name>
    <name type="synonym">Poephila guttata</name>
    <dbReference type="NCBI Taxonomy" id="59729"/>
    <lineage>
        <taxon>Eukaryota</taxon>
        <taxon>Metazoa</taxon>
        <taxon>Chordata</taxon>
        <taxon>Craniata</taxon>
        <taxon>Vertebrata</taxon>
        <taxon>Euteleostomi</taxon>
        <taxon>Archelosauria</taxon>
        <taxon>Archosauria</taxon>
        <taxon>Dinosauria</taxon>
        <taxon>Saurischia</taxon>
        <taxon>Theropoda</taxon>
        <taxon>Coelurosauria</taxon>
        <taxon>Aves</taxon>
        <taxon>Neognathae</taxon>
        <taxon>Neoaves</taxon>
        <taxon>Telluraves</taxon>
        <taxon>Australaves</taxon>
        <taxon>Passeriformes</taxon>
        <taxon>Passeroidea</taxon>
        <taxon>Estrildidae</taxon>
        <taxon>Estrildinae</taxon>
        <taxon>Taeniopygia</taxon>
    </lineage>
</organism>
<dbReference type="Ensembl" id="ENSTGUT00000036700.1">
    <property type="protein sequence ID" value="ENSTGUP00000030612.1"/>
    <property type="gene ID" value="ENSTGUG00000022110.1"/>
</dbReference>
<keyword evidence="17" id="KW-0472">Membrane</keyword>
<dbReference type="PANTHER" id="PTHR24347">
    <property type="entry name" value="SERINE/THREONINE-PROTEIN KINASE"/>
    <property type="match status" value="1"/>
</dbReference>
<comment type="subcellular location">
    <subcellularLocation>
        <location evidence="1">Cytoplasm</location>
    </subcellularLocation>
</comment>
<keyword evidence="17" id="KW-0812">Transmembrane</keyword>
<evidence type="ECO:0000256" key="12">
    <source>
        <dbReference type="ARBA" id="ARBA00022840"/>
    </source>
</evidence>
<keyword evidence="7" id="KW-0723">Serine/threonine-protein kinase</keyword>
<feature type="compositionally biased region" description="Basic and acidic residues" evidence="16">
    <location>
        <begin position="431"/>
        <end position="442"/>
    </location>
</feature>
<feature type="binding site" evidence="15">
    <location>
        <position position="948"/>
    </location>
    <ligand>
        <name>ATP</name>
        <dbReference type="ChEBI" id="CHEBI:30616"/>
    </ligand>
</feature>
<evidence type="ECO:0000256" key="9">
    <source>
        <dbReference type="ARBA" id="ARBA00022679"/>
    </source>
</evidence>
<dbReference type="Gene3D" id="1.10.510.10">
    <property type="entry name" value="Transferase(Phosphotransferase) domain 1"/>
    <property type="match status" value="1"/>
</dbReference>
<evidence type="ECO:0000313" key="20">
    <source>
        <dbReference type="Proteomes" id="UP000007754"/>
    </source>
</evidence>
<evidence type="ECO:0000256" key="4">
    <source>
        <dbReference type="ARBA" id="ARBA00012430"/>
    </source>
</evidence>
<keyword evidence="20" id="KW-1185">Reference proteome</keyword>
<feature type="compositionally biased region" description="Low complexity" evidence="16">
    <location>
        <begin position="416"/>
        <end position="430"/>
    </location>
</feature>
<dbReference type="Pfam" id="PF00069">
    <property type="entry name" value="Pkinase"/>
    <property type="match status" value="1"/>
</dbReference>
<dbReference type="FunFam" id="1.10.510.10:FF:000135">
    <property type="entry name" value="Putative myosin light chain kinase 3"/>
    <property type="match status" value="1"/>
</dbReference>
<comment type="function">
    <text evidence="14">Implicated in the level of global muscle contraction and cardiac function. Phosphorylates a specific serine in the N-terminus of a myosin light chain.</text>
</comment>
<feature type="compositionally biased region" description="Basic and acidic residues" evidence="16">
    <location>
        <begin position="534"/>
        <end position="544"/>
    </location>
</feature>
<comment type="subunit">
    <text evidence="3">May interact with centrin.</text>
</comment>
<feature type="compositionally biased region" description="Basic and acidic residues" evidence="16">
    <location>
        <begin position="608"/>
        <end position="649"/>
    </location>
</feature>
<feature type="region of interest" description="Disordered" evidence="16">
    <location>
        <begin position="264"/>
        <end position="358"/>
    </location>
</feature>
<keyword evidence="12 15" id="KW-0067">ATP-binding</keyword>
<accession>A0A674H6W6</accession>
<feature type="compositionally biased region" description="Basic and acidic residues" evidence="16">
    <location>
        <begin position="552"/>
        <end position="566"/>
    </location>
</feature>
<dbReference type="CDD" id="cd14190">
    <property type="entry name" value="STKc_MLCK2"/>
    <property type="match status" value="1"/>
</dbReference>
<evidence type="ECO:0000256" key="5">
    <source>
        <dbReference type="ARBA" id="ARBA00019315"/>
    </source>
</evidence>
<feature type="region of interest" description="Disordered" evidence="16">
    <location>
        <begin position="370"/>
        <end position="881"/>
    </location>
</feature>
<reference evidence="19" key="3">
    <citation type="submission" date="2025-09" db="UniProtKB">
        <authorList>
            <consortium name="Ensembl"/>
        </authorList>
    </citation>
    <scope>IDENTIFICATION</scope>
</reference>
<keyword evidence="6" id="KW-0963">Cytoplasm</keyword>
<evidence type="ECO:0000256" key="13">
    <source>
        <dbReference type="ARBA" id="ARBA00022860"/>
    </source>
</evidence>
<feature type="compositionally biased region" description="Low complexity" evidence="16">
    <location>
        <begin position="501"/>
        <end position="510"/>
    </location>
</feature>
<feature type="compositionally biased region" description="Basic and acidic residues" evidence="16">
    <location>
        <begin position="453"/>
        <end position="464"/>
    </location>
</feature>
<dbReference type="InterPro" id="IPR042717">
    <property type="entry name" value="MLCK2_STKc"/>
</dbReference>
<dbReference type="OMA" id="CPAACQR"/>
<feature type="compositionally biased region" description="Polar residues" evidence="16">
    <location>
        <begin position="834"/>
        <end position="843"/>
    </location>
</feature>
<dbReference type="Proteomes" id="UP000007754">
    <property type="component" value="Chromosome 20"/>
</dbReference>
<dbReference type="AlphaFoldDB" id="A0A674H6W6"/>
<evidence type="ECO:0000256" key="6">
    <source>
        <dbReference type="ARBA" id="ARBA00022490"/>
    </source>
</evidence>
<keyword evidence="13" id="KW-0112">Calmodulin-binding</keyword>
<keyword evidence="8" id="KW-0597">Phosphoprotein</keyword>
<dbReference type="PROSITE" id="PS00108">
    <property type="entry name" value="PROTEIN_KINASE_ST"/>
    <property type="match status" value="1"/>
</dbReference>
<feature type="transmembrane region" description="Helical" evidence="17">
    <location>
        <begin position="21"/>
        <end position="40"/>
    </location>
</feature>